<evidence type="ECO:0000313" key="12">
    <source>
        <dbReference type="Proteomes" id="UP000218231"/>
    </source>
</evidence>
<keyword evidence="9" id="KW-0472">Membrane</keyword>
<evidence type="ECO:0000256" key="6">
    <source>
        <dbReference type="ARBA" id="ARBA00022553"/>
    </source>
</evidence>
<feature type="region of interest" description="Disordered" evidence="10">
    <location>
        <begin position="473"/>
        <end position="542"/>
    </location>
</feature>
<evidence type="ECO:0000256" key="8">
    <source>
        <dbReference type="ARBA" id="ARBA00022803"/>
    </source>
</evidence>
<evidence type="ECO:0000256" key="2">
    <source>
        <dbReference type="ARBA" id="ARBA00004496"/>
    </source>
</evidence>
<keyword evidence="4" id="KW-1003">Cell membrane</keyword>
<dbReference type="SMART" id="SM00028">
    <property type="entry name" value="TPR"/>
    <property type="match status" value="6"/>
</dbReference>
<dbReference type="SUPFAM" id="SSF48452">
    <property type="entry name" value="TPR-like"/>
    <property type="match status" value="2"/>
</dbReference>
<keyword evidence="6" id="KW-0597">Phosphoprotein</keyword>
<gene>
    <name evidence="11" type="ORF">WR25_01101</name>
</gene>
<dbReference type="InterPro" id="IPR011990">
    <property type="entry name" value="TPR-like_helical_dom_sf"/>
</dbReference>
<dbReference type="GO" id="GO:0000132">
    <property type="term" value="P:establishment of mitotic spindle orientation"/>
    <property type="evidence" value="ECO:0007669"/>
    <property type="project" value="TreeGrafter"/>
</dbReference>
<dbReference type="GO" id="GO:0001965">
    <property type="term" value="F:G-protein alpha-subunit binding"/>
    <property type="evidence" value="ECO:0007669"/>
    <property type="project" value="TreeGrafter"/>
</dbReference>
<dbReference type="InterPro" id="IPR019734">
    <property type="entry name" value="TPR_rpt"/>
</dbReference>
<evidence type="ECO:0000256" key="3">
    <source>
        <dbReference type="ARBA" id="ARBA00006600"/>
    </source>
</evidence>
<evidence type="ECO:0008006" key="13">
    <source>
        <dbReference type="Google" id="ProtNLM"/>
    </source>
</evidence>
<evidence type="ECO:0000256" key="1">
    <source>
        <dbReference type="ARBA" id="ARBA00004236"/>
    </source>
</evidence>
<comment type="subcellular location">
    <subcellularLocation>
        <location evidence="1">Cell membrane</location>
    </subcellularLocation>
    <subcellularLocation>
        <location evidence="2">Cytoplasm</location>
    </subcellularLocation>
</comment>
<evidence type="ECO:0000256" key="4">
    <source>
        <dbReference type="ARBA" id="ARBA00022475"/>
    </source>
</evidence>
<comment type="similarity">
    <text evidence="3">Belongs to the GPSM family.</text>
</comment>
<dbReference type="Pfam" id="PF13176">
    <property type="entry name" value="TPR_7"/>
    <property type="match status" value="1"/>
</dbReference>
<evidence type="ECO:0000256" key="5">
    <source>
        <dbReference type="ARBA" id="ARBA00022490"/>
    </source>
</evidence>
<dbReference type="GO" id="GO:0005886">
    <property type="term" value="C:plasma membrane"/>
    <property type="evidence" value="ECO:0007669"/>
    <property type="project" value="UniProtKB-SubCell"/>
</dbReference>
<evidence type="ECO:0000256" key="9">
    <source>
        <dbReference type="ARBA" id="ARBA00023136"/>
    </source>
</evidence>
<keyword evidence="12" id="KW-1185">Reference proteome</keyword>
<dbReference type="PANTHER" id="PTHR45954:SF1">
    <property type="entry name" value="LD33695P"/>
    <property type="match status" value="1"/>
</dbReference>
<dbReference type="Proteomes" id="UP000218231">
    <property type="component" value="Unassembled WGS sequence"/>
</dbReference>
<dbReference type="GO" id="GO:0005092">
    <property type="term" value="F:GDP-dissociation inhibitor activity"/>
    <property type="evidence" value="ECO:0007669"/>
    <property type="project" value="TreeGrafter"/>
</dbReference>
<name>A0A2A2J374_9BILA</name>
<dbReference type="Gene3D" id="1.25.40.10">
    <property type="entry name" value="Tetratricopeptide repeat domain"/>
    <property type="match status" value="1"/>
</dbReference>
<dbReference type="Pfam" id="PF02188">
    <property type="entry name" value="GoLoco"/>
    <property type="match status" value="1"/>
</dbReference>
<dbReference type="PANTHER" id="PTHR45954">
    <property type="entry name" value="LD33695P"/>
    <property type="match status" value="1"/>
</dbReference>
<dbReference type="PROSITE" id="PS50877">
    <property type="entry name" value="GOLOCO"/>
    <property type="match status" value="1"/>
</dbReference>
<dbReference type="OrthoDB" id="286233at2759"/>
<accession>A0A2A2J374</accession>
<dbReference type="InterPro" id="IPR003109">
    <property type="entry name" value="GoLoco_motif"/>
</dbReference>
<dbReference type="STRING" id="2018661.A0A2A2J374"/>
<evidence type="ECO:0000313" key="11">
    <source>
        <dbReference type="EMBL" id="PAV56064.1"/>
    </source>
</evidence>
<keyword evidence="7" id="KW-0677">Repeat</keyword>
<comment type="caution">
    <text evidence="11">The sequence shown here is derived from an EMBL/GenBank/DDBJ whole genome shotgun (WGS) entry which is preliminary data.</text>
</comment>
<protein>
    <recommendedName>
        <fullName evidence="13">MalT-like TPR region domain-containing protein</fullName>
    </recommendedName>
</protein>
<proteinExistence type="inferred from homology"/>
<dbReference type="AlphaFoldDB" id="A0A2A2J374"/>
<organism evidence="11 12">
    <name type="scientific">Diploscapter pachys</name>
    <dbReference type="NCBI Taxonomy" id="2018661"/>
    <lineage>
        <taxon>Eukaryota</taxon>
        <taxon>Metazoa</taxon>
        <taxon>Ecdysozoa</taxon>
        <taxon>Nematoda</taxon>
        <taxon>Chromadorea</taxon>
        <taxon>Rhabditida</taxon>
        <taxon>Rhabditina</taxon>
        <taxon>Rhabditomorpha</taxon>
        <taxon>Rhabditoidea</taxon>
        <taxon>Rhabditidae</taxon>
        <taxon>Diploscapter</taxon>
    </lineage>
</organism>
<reference evidence="11 12" key="1">
    <citation type="journal article" date="2017" name="Curr. Biol.">
        <title>Genome architecture and evolution of a unichromosomal asexual nematode.</title>
        <authorList>
            <person name="Fradin H."/>
            <person name="Zegar C."/>
            <person name="Gutwein M."/>
            <person name="Lucas J."/>
            <person name="Kovtun M."/>
            <person name="Corcoran D."/>
            <person name="Baugh L.R."/>
            <person name="Kiontke K."/>
            <person name="Gunsalus K."/>
            <person name="Fitch D.H."/>
            <person name="Piano F."/>
        </authorList>
    </citation>
    <scope>NUCLEOTIDE SEQUENCE [LARGE SCALE GENOMIC DNA]</scope>
    <source>
        <strain evidence="11">PF1309</strain>
    </source>
</reference>
<dbReference type="GO" id="GO:0005938">
    <property type="term" value="C:cell cortex"/>
    <property type="evidence" value="ECO:0007669"/>
    <property type="project" value="TreeGrafter"/>
</dbReference>
<dbReference type="EMBL" id="LIAE01010726">
    <property type="protein sequence ID" value="PAV56064.1"/>
    <property type="molecule type" value="Genomic_DNA"/>
</dbReference>
<feature type="compositionally biased region" description="Polar residues" evidence="10">
    <location>
        <begin position="477"/>
        <end position="487"/>
    </location>
</feature>
<keyword evidence="5" id="KW-0963">Cytoplasm</keyword>
<evidence type="ECO:0000256" key="7">
    <source>
        <dbReference type="ARBA" id="ARBA00022737"/>
    </source>
</evidence>
<dbReference type="Pfam" id="PF13424">
    <property type="entry name" value="TPR_12"/>
    <property type="match status" value="1"/>
</dbReference>
<evidence type="ECO:0000256" key="10">
    <source>
        <dbReference type="SAM" id="MobiDB-lite"/>
    </source>
</evidence>
<keyword evidence="8" id="KW-0802">TPR repeat</keyword>
<sequence>MGSYDETQKSCLEWGQEAERHCRKGRTREGILCFEKALEVGTDDLQVLSAIYCQMGCTYFNINDLDAALRFHTLDMELEKTLGDKKSLSRACGNIGNVHKKKGNFDLAIQFIQQQLSIAKEAQDKECIARAHFNMGSAYWLKGRYMKKVLAGHSLSLPGISSALDEPSKNLRVAAQHFEEAVEILDELPDQTTELDRLYGSLGNVYYLLTDYETSIKYHNKRLDLARQRNDKAAQLRAYLNLGNAHVFLNDIDRAFEYYRIGIALAIEISDRASEGQACYHLANTALLIEDYQTAHEYFIRHLRIVRELKDAAGEAKTCQFLSIIFNRQDDPAKAIYFLGLARKIGNEQNLPALVVNAEKVLRVIVKENENLITDSQELKMDSSADPNPRSIRLSMSMTSLGSPGFPTSLRMAFSEVDLAPIQETPKAAPRGDVGTRATFHQDDFFETIMNAQSRRLDDQRCDASVILADSKRANSQRHQSWISSSALEGRTDSAPSTSRRKSVLSYMSKKVPASLKRATFKHPSDSKNSKSGSQPPPSNQS</sequence>
<dbReference type="SMART" id="SM00390">
    <property type="entry name" value="GoLoco"/>
    <property type="match status" value="1"/>
</dbReference>
<dbReference type="InterPro" id="IPR052386">
    <property type="entry name" value="GPSM"/>
</dbReference>